<organism evidence="2 3">
    <name type="scientific">Trichinella pseudospiralis</name>
    <name type="common">Parasitic roundworm</name>
    <dbReference type="NCBI Taxonomy" id="6337"/>
    <lineage>
        <taxon>Eukaryota</taxon>
        <taxon>Metazoa</taxon>
        <taxon>Ecdysozoa</taxon>
        <taxon>Nematoda</taxon>
        <taxon>Enoplea</taxon>
        <taxon>Dorylaimia</taxon>
        <taxon>Trichinellida</taxon>
        <taxon>Trichinellidae</taxon>
        <taxon>Trichinella</taxon>
    </lineage>
</organism>
<keyword evidence="1" id="KW-1133">Transmembrane helix</keyword>
<comment type="caution">
    <text evidence="2">The sequence shown here is derived from an EMBL/GenBank/DDBJ whole genome shotgun (WGS) entry which is preliminary data.</text>
</comment>
<dbReference type="STRING" id="6337.A0A0V0YCZ2"/>
<proteinExistence type="predicted"/>
<keyword evidence="1" id="KW-0472">Membrane</keyword>
<protein>
    <submittedName>
        <fullName evidence="2">Uncharacterized protein</fullName>
    </submittedName>
</protein>
<keyword evidence="1" id="KW-0812">Transmembrane</keyword>
<accession>A0A0V0YCZ2</accession>
<reference evidence="2 3" key="1">
    <citation type="submission" date="2015-01" db="EMBL/GenBank/DDBJ databases">
        <title>Evolution of Trichinella species and genotypes.</title>
        <authorList>
            <person name="Korhonen P.K."/>
            <person name="Edoardo P."/>
            <person name="Giuseppe L.R."/>
            <person name="Gasser R.B."/>
        </authorList>
    </citation>
    <scope>NUCLEOTIDE SEQUENCE [LARGE SCALE GENOMIC DNA]</scope>
    <source>
        <strain evidence="2">ISS141</strain>
    </source>
</reference>
<evidence type="ECO:0000313" key="2">
    <source>
        <dbReference type="EMBL" id="KRX98090.1"/>
    </source>
</evidence>
<name>A0A0V0YCZ2_TRIPS</name>
<sequence>MLPSLHGVVAWQWPGCTLLVLIVLFGCGQVCPTLVNDNGQSESVMVTGDARIELFFNDGSATLSGNYSVYGKRRSVVGRIFQREREILAPRFGGNPLVSTQLVILWRA</sequence>
<evidence type="ECO:0000313" key="3">
    <source>
        <dbReference type="Proteomes" id="UP000054815"/>
    </source>
</evidence>
<evidence type="ECO:0000256" key="1">
    <source>
        <dbReference type="SAM" id="Phobius"/>
    </source>
</evidence>
<dbReference type="EMBL" id="JYDU01000024">
    <property type="protein sequence ID" value="KRX98090.1"/>
    <property type="molecule type" value="Genomic_DNA"/>
</dbReference>
<dbReference type="AlphaFoldDB" id="A0A0V0YCZ2"/>
<feature type="transmembrane region" description="Helical" evidence="1">
    <location>
        <begin position="12"/>
        <end position="35"/>
    </location>
</feature>
<dbReference type="Proteomes" id="UP000054815">
    <property type="component" value="Unassembled WGS sequence"/>
</dbReference>
<gene>
    <name evidence="2" type="ORF">T4E_7338</name>
</gene>